<feature type="region of interest" description="Disordered" evidence="4">
    <location>
        <begin position="790"/>
        <end position="893"/>
    </location>
</feature>
<dbReference type="GO" id="GO:0000226">
    <property type="term" value="P:microtubule cytoskeleton organization"/>
    <property type="evidence" value="ECO:0007669"/>
    <property type="project" value="TreeGrafter"/>
</dbReference>
<dbReference type="EMBL" id="CAJNNV010025216">
    <property type="protein sequence ID" value="CAE8613182.1"/>
    <property type="molecule type" value="Genomic_DNA"/>
</dbReference>
<feature type="compositionally biased region" description="Low complexity" evidence="4">
    <location>
        <begin position="283"/>
        <end position="299"/>
    </location>
</feature>
<dbReference type="SUPFAM" id="SSF56059">
    <property type="entry name" value="Glutathione synthetase ATP-binding domain-like"/>
    <property type="match status" value="1"/>
</dbReference>
<dbReference type="Pfam" id="PF03133">
    <property type="entry name" value="TTL"/>
    <property type="match status" value="1"/>
</dbReference>
<feature type="compositionally biased region" description="Acidic residues" evidence="4">
    <location>
        <begin position="196"/>
        <end position="212"/>
    </location>
</feature>
<dbReference type="GO" id="GO:0036064">
    <property type="term" value="C:ciliary basal body"/>
    <property type="evidence" value="ECO:0007669"/>
    <property type="project" value="TreeGrafter"/>
</dbReference>
<feature type="region of interest" description="Disordered" evidence="4">
    <location>
        <begin position="129"/>
        <end position="307"/>
    </location>
</feature>
<evidence type="ECO:0008006" key="7">
    <source>
        <dbReference type="Google" id="ProtNLM"/>
    </source>
</evidence>
<name>A0A813FK88_POLGL</name>
<dbReference type="PANTHER" id="PTHR12241">
    <property type="entry name" value="TUBULIN POLYGLUTAMYLASE"/>
    <property type="match status" value="1"/>
</dbReference>
<evidence type="ECO:0000313" key="5">
    <source>
        <dbReference type="EMBL" id="CAE8613182.1"/>
    </source>
</evidence>
<dbReference type="Proteomes" id="UP000654075">
    <property type="component" value="Unassembled WGS sequence"/>
</dbReference>
<feature type="compositionally biased region" description="Polar residues" evidence="4">
    <location>
        <begin position="233"/>
        <end position="244"/>
    </location>
</feature>
<comment type="caution">
    <text evidence="5">The sequence shown here is derived from an EMBL/GenBank/DDBJ whole genome shotgun (WGS) entry which is preliminary data.</text>
</comment>
<dbReference type="OMA" id="RRTHFTR"/>
<dbReference type="Gene3D" id="3.30.470.20">
    <property type="entry name" value="ATP-grasp fold, B domain"/>
    <property type="match status" value="1"/>
</dbReference>
<feature type="compositionally biased region" description="Low complexity" evidence="4">
    <location>
        <begin position="840"/>
        <end position="850"/>
    </location>
</feature>
<gene>
    <name evidence="5" type="ORF">PGLA1383_LOCUS30963</name>
</gene>
<dbReference type="GO" id="GO:0070740">
    <property type="term" value="F:tubulin-glutamic acid ligase activity"/>
    <property type="evidence" value="ECO:0007669"/>
    <property type="project" value="TreeGrafter"/>
</dbReference>
<dbReference type="AlphaFoldDB" id="A0A813FK88"/>
<feature type="compositionally biased region" description="Low complexity" evidence="4">
    <location>
        <begin position="172"/>
        <end position="188"/>
    </location>
</feature>
<dbReference type="GO" id="GO:0005524">
    <property type="term" value="F:ATP binding"/>
    <property type="evidence" value="ECO:0007669"/>
    <property type="project" value="UniProtKB-KW"/>
</dbReference>
<organism evidence="5 6">
    <name type="scientific">Polarella glacialis</name>
    <name type="common">Dinoflagellate</name>
    <dbReference type="NCBI Taxonomy" id="89957"/>
    <lineage>
        <taxon>Eukaryota</taxon>
        <taxon>Sar</taxon>
        <taxon>Alveolata</taxon>
        <taxon>Dinophyceae</taxon>
        <taxon>Suessiales</taxon>
        <taxon>Suessiaceae</taxon>
        <taxon>Polarella</taxon>
    </lineage>
</organism>
<feature type="compositionally biased region" description="Basic and acidic residues" evidence="4">
    <location>
        <begin position="794"/>
        <end position="803"/>
    </location>
</feature>
<keyword evidence="1" id="KW-0436">Ligase</keyword>
<dbReference type="PROSITE" id="PS51221">
    <property type="entry name" value="TTL"/>
    <property type="match status" value="1"/>
</dbReference>
<reference evidence="5" key="1">
    <citation type="submission" date="2021-02" db="EMBL/GenBank/DDBJ databases">
        <authorList>
            <person name="Dougan E. K."/>
            <person name="Rhodes N."/>
            <person name="Thang M."/>
            <person name="Chan C."/>
        </authorList>
    </citation>
    <scope>NUCLEOTIDE SEQUENCE</scope>
</reference>
<accession>A0A813FK88</accession>
<evidence type="ECO:0000313" key="6">
    <source>
        <dbReference type="Proteomes" id="UP000654075"/>
    </source>
</evidence>
<evidence type="ECO:0000256" key="4">
    <source>
        <dbReference type="SAM" id="MobiDB-lite"/>
    </source>
</evidence>
<dbReference type="OrthoDB" id="433350at2759"/>
<evidence type="ECO:0000256" key="3">
    <source>
        <dbReference type="ARBA" id="ARBA00022840"/>
    </source>
</evidence>
<dbReference type="InterPro" id="IPR004344">
    <property type="entry name" value="TTL/TTLL_fam"/>
</dbReference>
<feature type="compositionally biased region" description="Polar residues" evidence="4">
    <location>
        <begin position="262"/>
        <end position="276"/>
    </location>
</feature>
<evidence type="ECO:0000256" key="1">
    <source>
        <dbReference type="ARBA" id="ARBA00022598"/>
    </source>
</evidence>
<keyword evidence="2" id="KW-0547">Nucleotide-binding</keyword>
<proteinExistence type="predicted"/>
<protein>
    <recommendedName>
        <fullName evidence="7">Tubulin--tyrosine ligase-like protein 9</fullName>
    </recommendedName>
</protein>
<dbReference type="GO" id="GO:0015631">
    <property type="term" value="F:tubulin binding"/>
    <property type="evidence" value="ECO:0007669"/>
    <property type="project" value="TreeGrafter"/>
</dbReference>
<evidence type="ECO:0000256" key="2">
    <source>
        <dbReference type="ARBA" id="ARBA00022741"/>
    </source>
</evidence>
<feature type="compositionally biased region" description="Low complexity" evidence="4">
    <location>
        <begin position="245"/>
        <end position="261"/>
    </location>
</feature>
<sequence length="907" mass="97869">MASAGFISNKPHAGVEEVDAGAINWDSFQGPTEGAVCDSNAETATPSEATGPTEVMGFAACEASQPSEAATATTATATTAIATAAATTATATTATTIATAATATTTEELSDCPLITAATTTTATATTATTAATKTTTEELSDCPSQPLEAASGPEKPKEAQQQQQEEEQEQEQQQQQQQQQQKSSSSPEKPKEAQPDEEDEEDEDEEEEDDNSNNNNRDEELEPEQIAEKVPDNNNNKQVATTNASASRLQRSSSPARSPSITSLASHSGAPSRSPSPLGACRPSSSSRPPRPSSAARSGKASTVAAKAAQRPAAPVCAAIVVPAKVPPVSAKVSPAAKASAPRRKGGQVLFNASHSDYEVVANAAESRSWKVVKVEEEADNCNVHWIDDSAIGDWMKKIQPWMRINHFPGMNNALARKTRLARNMARVAKLFPAEYRFLPPTWVLPDDLADLERRFGDSKESKVFYIVKPDHLCQGKGIFLTTELDRLRQVSAESRQKNEASVVQRYISKPMLIDDLKFDLRLYFLVAGKRVSEGNLDLRCFLFRDGLVRLCTQAYQPPTAETMNDKCMHLTNYAINKNSKDFVPNAGADGDGEGSKRSLRWFMSWVEHEWGEKERKKLWLKLMALCVKTVLTVSPTLEGEYSGAFPRDLSGGQFGCRCFEVLGIDVMLDAKRKPYLIEVNHLPSFAADSPLDEDIKTRLVNQVMDLTCASLCGKDKKFYDQVVKERREASGGTSLAAAAPSDEATSIMDLPVYKDFERAYPPPEGAPKLAAQLEAIVTRVRELFKPVHTVRKRSESKDPQDRPPLPPKQLSSAAAPKGGSLDASSGAARGYPSSRSAPDGPGSRSRSAPGPPRCALPPISRGPLSPPGRGRSSTADETGRPTRAASAKPLRQTLVLKSAQLYLPF</sequence>
<dbReference type="PANTHER" id="PTHR12241:SF147">
    <property type="entry name" value="TUBULIN POLYGLUTAMYLASE TTLL7"/>
    <property type="match status" value="1"/>
</dbReference>
<keyword evidence="3" id="KW-0067">ATP-binding</keyword>
<keyword evidence="6" id="KW-1185">Reference proteome</keyword>